<keyword evidence="2" id="KW-0472">Membrane</keyword>
<comment type="caution">
    <text evidence="3">The sequence shown here is derived from an EMBL/GenBank/DDBJ whole genome shotgun (WGS) entry which is preliminary data.</text>
</comment>
<proteinExistence type="predicted"/>
<name>A0ABQ1MB13_9SPHI</name>
<reference evidence="4" key="1">
    <citation type="journal article" date="2019" name="Int. J. Syst. Evol. Microbiol.">
        <title>The Global Catalogue of Microorganisms (GCM) 10K type strain sequencing project: providing services to taxonomists for standard genome sequencing and annotation.</title>
        <authorList>
            <consortium name="The Broad Institute Genomics Platform"/>
            <consortium name="The Broad Institute Genome Sequencing Center for Infectious Disease"/>
            <person name="Wu L."/>
            <person name="Ma J."/>
        </authorList>
    </citation>
    <scope>NUCLEOTIDE SEQUENCE [LARGE SCALE GENOMIC DNA]</scope>
    <source>
        <strain evidence="4">CGMCC 1.15342</strain>
    </source>
</reference>
<evidence type="ECO:0000313" key="3">
    <source>
        <dbReference type="EMBL" id="GGC37780.1"/>
    </source>
</evidence>
<feature type="compositionally biased region" description="Polar residues" evidence="1">
    <location>
        <begin position="78"/>
        <end position="90"/>
    </location>
</feature>
<gene>
    <name evidence="3" type="ORF">GCM10011386_32360</name>
</gene>
<dbReference type="Proteomes" id="UP000597338">
    <property type="component" value="Unassembled WGS sequence"/>
</dbReference>
<dbReference type="EMBL" id="BMIK01000012">
    <property type="protein sequence ID" value="GGC37780.1"/>
    <property type="molecule type" value="Genomic_DNA"/>
</dbReference>
<dbReference type="RefSeq" id="WP_188752493.1">
    <property type="nucleotide sequence ID" value="NZ_BMIK01000012.1"/>
</dbReference>
<organism evidence="3 4">
    <name type="scientific">Parapedobacter defluvii</name>
    <dbReference type="NCBI Taxonomy" id="2045106"/>
    <lineage>
        <taxon>Bacteria</taxon>
        <taxon>Pseudomonadati</taxon>
        <taxon>Bacteroidota</taxon>
        <taxon>Sphingobacteriia</taxon>
        <taxon>Sphingobacteriales</taxon>
        <taxon>Sphingobacteriaceae</taxon>
        <taxon>Parapedobacter</taxon>
    </lineage>
</organism>
<evidence type="ECO:0000256" key="2">
    <source>
        <dbReference type="SAM" id="Phobius"/>
    </source>
</evidence>
<evidence type="ECO:0000256" key="1">
    <source>
        <dbReference type="SAM" id="MobiDB-lite"/>
    </source>
</evidence>
<feature type="region of interest" description="Disordered" evidence="1">
    <location>
        <begin position="78"/>
        <end position="186"/>
    </location>
</feature>
<protein>
    <recommendedName>
        <fullName evidence="5">Outer membrane protein beta-barrel domain-containing protein</fullName>
    </recommendedName>
</protein>
<accession>A0ABQ1MB13</accession>
<keyword evidence="4" id="KW-1185">Reference proteome</keyword>
<keyword evidence="2" id="KW-1133">Transmembrane helix</keyword>
<evidence type="ECO:0008006" key="5">
    <source>
        <dbReference type="Google" id="ProtNLM"/>
    </source>
</evidence>
<evidence type="ECO:0000313" key="4">
    <source>
        <dbReference type="Proteomes" id="UP000597338"/>
    </source>
</evidence>
<feature type="transmembrane region" description="Helical" evidence="2">
    <location>
        <begin position="44"/>
        <end position="64"/>
    </location>
</feature>
<sequence length="422" mass="45667">MNESEENKELIQRIAETLRNYAEPYKEGAWERFTAAQGTFPKRVLWWPYAGAAAVLLMAAVLFLSHPGSEVPTVVSLESVTGETPSSGSASAEEPDTAEPEEPAHMAAAAQAEETKAHAAVSAPAPEVSEADERKPVAQLAVVQEEEVQEEDPGINERAVSSAETKGEATDTPPQRIALADQPETHEVPVTAVGKETHDDATRKWNLGLAVAPSMTSKKLNLGGGIAVAYQLSDKFSVGSGVTIGRLGMGENPNYDPSWGNPPQYDSAPDGITGLAQNREQYKRDVTLTSNVVALDIPLDFRYEVFKGLYTSVGISYVAVLSEERTEHFIGGLNETTFGSDKMVGKDLVASTTVGYRTEKMNTQPLKGNGYAGFMNFSVGRKMKLSKHIFFSIEPYFKLPIGQLSREQMDFTNGGVRIVTGF</sequence>
<feature type="compositionally biased region" description="Acidic residues" evidence="1">
    <location>
        <begin position="144"/>
        <end position="154"/>
    </location>
</feature>
<keyword evidence="2" id="KW-0812">Transmembrane</keyword>